<dbReference type="InterPro" id="IPR050282">
    <property type="entry name" value="Cycloisomerase_2"/>
</dbReference>
<sequence length="366" mass="39785">MMNFRHLTALLLGIFVLSCTQKSTKMDLLIGTYTDQTSEGIYKVSFDPQTGELSDLQLAVEAASPSYLSISPDHKYVYAVGERGDGAVVSYAWGKDGLQRINQVSSMGINPCYVDFSADKKLVAVANYSSGNGAVYAVAEDGSIVGEPSTYQHEGVGLDSANRQEAAHAHCALFSKDSRFVYVVDLGIDQVVGYPVVDGAIGEGFTALQLTPGDGPRHMVFHPTKNLAFLINELSNSVISIDVDTETGRLTEIDRANTVPEDFTEHSQCADIHLSSDGKFLYGSNRGHDSIAIFSVGESGELERIGVESVQGKWPRNFTLSPDEKFLLVANKDTDNITVFSRDPKTGLLSYTDQEIEVSRPVCLKF</sequence>
<organism evidence="3 4">
    <name type="scientific">Marinoscillum luteum</name>
    <dbReference type="NCBI Taxonomy" id="861051"/>
    <lineage>
        <taxon>Bacteria</taxon>
        <taxon>Pseudomonadati</taxon>
        <taxon>Bacteroidota</taxon>
        <taxon>Cytophagia</taxon>
        <taxon>Cytophagales</taxon>
        <taxon>Reichenbachiellaceae</taxon>
        <taxon>Marinoscillum</taxon>
    </lineage>
</organism>
<reference evidence="3 4" key="1">
    <citation type="journal article" date="2013" name="Int. J. Syst. Evol. Microbiol.">
        <title>Marinoscillum luteum sp. nov., isolated from marine sediment.</title>
        <authorList>
            <person name="Cha I.T."/>
            <person name="Park S.J."/>
            <person name="Kim S.J."/>
            <person name="Kim J.G."/>
            <person name="Jung M.Y."/>
            <person name="Shin K.S."/>
            <person name="Kwon K.K."/>
            <person name="Yang S.H."/>
            <person name="Seo Y.S."/>
            <person name="Rhee S.K."/>
        </authorList>
    </citation>
    <scope>NUCLEOTIDE SEQUENCE [LARGE SCALE GENOMIC DNA]</scope>
    <source>
        <strain evidence="3 4">KCTC 23939</strain>
    </source>
</reference>
<evidence type="ECO:0000256" key="1">
    <source>
        <dbReference type="ARBA" id="ARBA00005564"/>
    </source>
</evidence>
<gene>
    <name evidence="3" type="ORF">ACHKAR_13095</name>
</gene>
<dbReference type="InterPro" id="IPR015943">
    <property type="entry name" value="WD40/YVTN_repeat-like_dom_sf"/>
</dbReference>
<dbReference type="Proteomes" id="UP001610063">
    <property type="component" value="Unassembled WGS sequence"/>
</dbReference>
<keyword evidence="2" id="KW-0313">Glucose metabolism</keyword>
<dbReference type="Pfam" id="PF10282">
    <property type="entry name" value="Lactonase"/>
    <property type="match status" value="1"/>
</dbReference>
<dbReference type="EMBL" id="JBIPKE010000017">
    <property type="protein sequence ID" value="MFH6984382.1"/>
    <property type="molecule type" value="Genomic_DNA"/>
</dbReference>
<dbReference type="Gene3D" id="2.130.10.10">
    <property type="entry name" value="YVTN repeat-like/Quinoprotein amine dehydrogenase"/>
    <property type="match status" value="1"/>
</dbReference>
<evidence type="ECO:0000256" key="2">
    <source>
        <dbReference type="ARBA" id="ARBA00022526"/>
    </source>
</evidence>
<dbReference type="RefSeq" id="WP_395417727.1">
    <property type="nucleotide sequence ID" value="NZ_JBIPKE010000017.1"/>
</dbReference>
<keyword evidence="2" id="KW-0119">Carbohydrate metabolism</keyword>
<dbReference type="PROSITE" id="PS51257">
    <property type="entry name" value="PROKAR_LIPOPROTEIN"/>
    <property type="match status" value="1"/>
</dbReference>
<dbReference type="PANTHER" id="PTHR30344:SF1">
    <property type="entry name" value="6-PHOSPHOGLUCONOLACTONASE"/>
    <property type="match status" value="1"/>
</dbReference>
<dbReference type="SUPFAM" id="SSF51004">
    <property type="entry name" value="C-terminal (heme d1) domain of cytochrome cd1-nitrite reductase"/>
    <property type="match status" value="1"/>
</dbReference>
<proteinExistence type="inferred from homology"/>
<keyword evidence="4" id="KW-1185">Reference proteome</keyword>
<comment type="similarity">
    <text evidence="1">Belongs to the cycloisomerase 2 family.</text>
</comment>
<accession>A0ABW7NAK3</accession>
<dbReference type="InterPro" id="IPR011048">
    <property type="entry name" value="Haem_d1_sf"/>
</dbReference>
<comment type="caution">
    <text evidence="3">The sequence shown here is derived from an EMBL/GenBank/DDBJ whole genome shotgun (WGS) entry which is preliminary data.</text>
</comment>
<evidence type="ECO:0000313" key="3">
    <source>
        <dbReference type="EMBL" id="MFH6984382.1"/>
    </source>
</evidence>
<protein>
    <submittedName>
        <fullName evidence="3">Lactonase family protein</fullName>
    </submittedName>
</protein>
<evidence type="ECO:0000313" key="4">
    <source>
        <dbReference type="Proteomes" id="UP001610063"/>
    </source>
</evidence>
<dbReference type="InterPro" id="IPR019405">
    <property type="entry name" value="Lactonase_7-beta_prop"/>
</dbReference>
<name>A0ABW7NAK3_9BACT</name>
<dbReference type="PANTHER" id="PTHR30344">
    <property type="entry name" value="6-PHOSPHOGLUCONOLACTONASE-RELATED"/>
    <property type="match status" value="1"/>
</dbReference>